<reference evidence="2" key="2">
    <citation type="journal article" date="2015" name="Data Brief">
        <title>Shoot transcriptome of the giant reed, Arundo donax.</title>
        <authorList>
            <person name="Barrero R.A."/>
            <person name="Guerrero F.D."/>
            <person name="Moolhuijzen P."/>
            <person name="Goolsby J.A."/>
            <person name="Tidwell J."/>
            <person name="Bellgard S.E."/>
            <person name="Bellgard M.I."/>
        </authorList>
    </citation>
    <scope>NUCLEOTIDE SEQUENCE</scope>
    <source>
        <tissue evidence="2">Shoot tissue taken approximately 20 cm above the soil surface</tissue>
    </source>
</reference>
<evidence type="ECO:0000256" key="1">
    <source>
        <dbReference type="SAM" id="MobiDB-lite"/>
    </source>
</evidence>
<proteinExistence type="predicted"/>
<evidence type="ECO:0000313" key="2">
    <source>
        <dbReference type="EMBL" id="JAE38021.1"/>
    </source>
</evidence>
<dbReference type="EMBL" id="GBRH01159875">
    <property type="protein sequence ID" value="JAE38021.1"/>
    <property type="molecule type" value="Transcribed_RNA"/>
</dbReference>
<reference evidence="2" key="1">
    <citation type="submission" date="2014-09" db="EMBL/GenBank/DDBJ databases">
        <authorList>
            <person name="Magalhaes I.L.F."/>
            <person name="Oliveira U."/>
            <person name="Santos F.R."/>
            <person name="Vidigal T.H.D.A."/>
            <person name="Brescovit A.D."/>
            <person name="Santos A.J."/>
        </authorList>
    </citation>
    <scope>NUCLEOTIDE SEQUENCE</scope>
    <source>
        <tissue evidence="2">Shoot tissue taken approximately 20 cm above the soil surface</tissue>
    </source>
</reference>
<feature type="region of interest" description="Disordered" evidence="1">
    <location>
        <begin position="1"/>
        <end position="28"/>
    </location>
</feature>
<organism evidence="2">
    <name type="scientific">Arundo donax</name>
    <name type="common">Giant reed</name>
    <name type="synonym">Donax arundinaceus</name>
    <dbReference type="NCBI Taxonomy" id="35708"/>
    <lineage>
        <taxon>Eukaryota</taxon>
        <taxon>Viridiplantae</taxon>
        <taxon>Streptophyta</taxon>
        <taxon>Embryophyta</taxon>
        <taxon>Tracheophyta</taxon>
        <taxon>Spermatophyta</taxon>
        <taxon>Magnoliopsida</taxon>
        <taxon>Liliopsida</taxon>
        <taxon>Poales</taxon>
        <taxon>Poaceae</taxon>
        <taxon>PACMAD clade</taxon>
        <taxon>Arundinoideae</taxon>
        <taxon>Arundineae</taxon>
        <taxon>Arundo</taxon>
    </lineage>
</organism>
<accession>A0A0A9HT19</accession>
<dbReference type="AlphaFoldDB" id="A0A0A9HT19"/>
<feature type="compositionally biased region" description="Polar residues" evidence="1">
    <location>
        <begin position="11"/>
        <end position="28"/>
    </location>
</feature>
<name>A0A0A9HT19_ARUDO</name>
<sequence length="28" mass="3114">MYFTKAPFFPTQDTPAPTNPIKTESSVP</sequence>
<protein>
    <submittedName>
        <fullName evidence="2">Uncharacterized protein</fullName>
    </submittedName>
</protein>